<gene>
    <name evidence="2" type="ORF">TELCIR_25166</name>
</gene>
<feature type="domain" description="C6" evidence="1">
    <location>
        <begin position="9"/>
        <end position="72"/>
    </location>
</feature>
<organism evidence="2 3">
    <name type="scientific">Teladorsagia circumcincta</name>
    <name type="common">Brown stomach worm</name>
    <name type="synonym">Ostertagia circumcincta</name>
    <dbReference type="NCBI Taxonomy" id="45464"/>
    <lineage>
        <taxon>Eukaryota</taxon>
        <taxon>Metazoa</taxon>
        <taxon>Ecdysozoa</taxon>
        <taxon>Nematoda</taxon>
        <taxon>Chromadorea</taxon>
        <taxon>Rhabditida</taxon>
        <taxon>Rhabditina</taxon>
        <taxon>Rhabditomorpha</taxon>
        <taxon>Strongyloidea</taxon>
        <taxon>Trichostrongylidae</taxon>
        <taxon>Teladorsagia</taxon>
    </lineage>
</organism>
<dbReference type="EMBL" id="KZ411841">
    <property type="protein sequence ID" value="PIO53498.1"/>
    <property type="molecule type" value="Genomic_DNA"/>
</dbReference>
<dbReference type="InterPro" id="IPR002601">
    <property type="entry name" value="C6_domain"/>
</dbReference>
<keyword evidence="3" id="KW-1185">Reference proteome</keyword>
<evidence type="ECO:0000259" key="1">
    <source>
        <dbReference type="Pfam" id="PF01681"/>
    </source>
</evidence>
<dbReference type="AlphaFoldDB" id="A0A2G9T6G7"/>
<reference evidence="2 3" key="1">
    <citation type="submission" date="2015-09" db="EMBL/GenBank/DDBJ databases">
        <title>Draft genome of the parasitic nematode Teladorsagia circumcincta isolate WARC Sus (inbred).</title>
        <authorList>
            <person name="Mitreva M."/>
        </authorList>
    </citation>
    <scope>NUCLEOTIDE SEQUENCE [LARGE SCALE GENOMIC DNA]</scope>
    <source>
        <strain evidence="2 3">S</strain>
    </source>
</reference>
<proteinExistence type="predicted"/>
<name>A0A2G9T6G7_TELCI</name>
<dbReference type="Proteomes" id="UP000230423">
    <property type="component" value="Unassembled WGS sequence"/>
</dbReference>
<protein>
    <recommendedName>
        <fullName evidence="1">C6 domain-containing protein</fullName>
    </recommendedName>
</protein>
<evidence type="ECO:0000313" key="3">
    <source>
        <dbReference type="Proteomes" id="UP000230423"/>
    </source>
</evidence>
<dbReference type="OrthoDB" id="5850893at2759"/>
<accession>A0A2G9T6G7</accession>
<evidence type="ECO:0000313" key="2">
    <source>
        <dbReference type="EMBL" id="PIO53498.1"/>
    </source>
</evidence>
<dbReference type="Pfam" id="PF01681">
    <property type="entry name" value="C6"/>
    <property type="match status" value="1"/>
</dbReference>
<sequence>MDPEETDAIKQVLENNGQGCKQMNAICRSGSETDDAFMEFNGGVGGPPGAPTVTARLTCRADQKWYYTDGTTSLWVFQSI</sequence>